<dbReference type="Gene3D" id="3.40.50.300">
    <property type="entry name" value="P-loop containing nucleotide triphosphate hydrolases"/>
    <property type="match status" value="1"/>
</dbReference>
<dbReference type="RefSeq" id="WP_395759909.1">
    <property type="nucleotide sequence ID" value="NZ_CP109208.1"/>
</dbReference>
<feature type="compositionally biased region" description="Pro residues" evidence="1">
    <location>
        <begin position="873"/>
        <end position="888"/>
    </location>
</feature>
<dbReference type="PRINTS" id="PR01217">
    <property type="entry name" value="PRICHEXTENSN"/>
</dbReference>
<feature type="region of interest" description="Disordered" evidence="1">
    <location>
        <begin position="1016"/>
        <end position="1042"/>
    </location>
</feature>
<dbReference type="InterPro" id="IPR007694">
    <property type="entry name" value="DNA_helicase_DnaB-like_C"/>
</dbReference>
<feature type="region of interest" description="Disordered" evidence="1">
    <location>
        <begin position="1078"/>
        <end position="1102"/>
    </location>
</feature>
<name>A0ABZ1YFX0_9ACTN</name>
<feature type="compositionally biased region" description="Low complexity" evidence="1">
    <location>
        <begin position="889"/>
        <end position="902"/>
    </location>
</feature>
<feature type="region of interest" description="Disordered" evidence="1">
    <location>
        <begin position="702"/>
        <end position="776"/>
    </location>
</feature>
<feature type="region of interest" description="Disordered" evidence="1">
    <location>
        <begin position="871"/>
        <end position="902"/>
    </location>
</feature>
<feature type="compositionally biased region" description="Low complexity" evidence="1">
    <location>
        <begin position="752"/>
        <end position="776"/>
    </location>
</feature>
<protein>
    <submittedName>
        <fullName evidence="3">DnaB-like helicase C-terminal domain-containing protein</fullName>
    </submittedName>
</protein>
<dbReference type="PANTHER" id="PTHR30153">
    <property type="entry name" value="REPLICATIVE DNA HELICASE DNAB"/>
    <property type="match status" value="1"/>
</dbReference>
<feature type="domain" description="SF4 helicase" evidence="2">
    <location>
        <begin position="365"/>
        <end position="531"/>
    </location>
</feature>
<feature type="compositionally biased region" description="Pro residues" evidence="1">
    <location>
        <begin position="737"/>
        <end position="751"/>
    </location>
</feature>
<dbReference type="EMBL" id="CP109208">
    <property type="protein sequence ID" value="WUU58314.1"/>
    <property type="molecule type" value="Genomic_DNA"/>
</dbReference>
<reference evidence="3" key="1">
    <citation type="submission" date="2022-10" db="EMBL/GenBank/DDBJ databases">
        <title>The complete genomes of actinobacterial strains from the NBC collection.</title>
        <authorList>
            <person name="Joergensen T.S."/>
            <person name="Alvarez Arevalo M."/>
            <person name="Sterndorff E.B."/>
            <person name="Faurdal D."/>
            <person name="Vuksanovic O."/>
            <person name="Mourched A.-S."/>
            <person name="Charusanti P."/>
            <person name="Shaw S."/>
            <person name="Blin K."/>
            <person name="Weber T."/>
        </authorList>
    </citation>
    <scope>NUCLEOTIDE SEQUENCE [LARGE SCALE GENOMIC DNA]</scope>
    <source>
        <strain evidence="3">NBC 01686</strain>
        <plasmid evidence="3">unnamed1</plasmid>
    </source>
</reference>
<sequence length="1422" mass="145327">MSQARNRLYQLVDAARDDGQVVVIAKREAKSRHTYRAALIPVTRLDAASRARLSGWPSWARTAARPKLGDLVMAAGDAPGRRGVPQVLLDRTVPLAVLVEASLVPPGDALVAVPGEGPAPTTAAPVAADAAQLPSAAPGAPAAPAAPVGGPGTSPAVPGAVQNPSAAGHAAGAAVSGHVPASAADADAAAAEAGARSASVAGEESEESAPRWAGLWPMSYPKSIDELRRAADAVPVAGAEPSEAASGAVAAAADEDAAASSGLGAAPVPAQPAAAAAGGGDPQGAGRDDETDPRGVDRPSADAGHAAVQGAAGQGPGRTTAAATTSESAPAGGGGRRVLHGLGEVAGQVLTEAATAPAGPRFGFGLRALDAALGSLPVGVLTVVAAEPHAGGSLLAVHAARHTALDRQLPVLYAASGLSRTDVAMRVIAGEAELDYRRLRTGDLTEDEQQAAAQVQARLAGAALHVDDGTGLTAQAIAETAPYVDGLALVVVDRLQHTADPFIPLSGPALPEAARVLAHLARTLHVPVVAVLDTADPEVLAALDAAHLTLTLTRTHNDAQVAVAERDFGELTAVPLRADLACARFTDLPEPVRRFDAARAFRGAEGEKVTAELADAVRPYMEAGALEQLPDGLRGVLAALVHNLDEERAADQWTVSELSSSQRAVCEAAALRPALPDTESGRRLQRALEAFYAYAAAHGYRPAPPHAPGPDRVLPAAQGAPSTAAVPVVQSADAVPGTPPAPAAVPTPTPATSPAAEAAAGAALQPAPAPAGPADAGAAAAGEELAAAEAELLDAALPFTSGARHGLSARLTGALAALREASTQPGRAGELPGLRQALADLAARRPATPPTPEGERLGAALAAFTAAHRPTPATAPAPVTPAVPPPSVAPGTPEAGPTPAQTPDLATAEAELLAAAAPFLTGNNDDRSPLSVHGRHVLGHLRDVLAPGRGHLRSLLPAARARAAELGGRRLRLPAEPAADRLRAALAAYRAAAMAAGITPEALPPVPALIPPAPAPAEAPPAASLTVTEPAPAPAAAPTAAAEVSGAAPGKAAAPGAAEDAQAAGPARRVVEGAVLEAPSASFRDDTPPPEGTPGTGTGSGGRNYSFFLNKISAAVEQALDETDGDIEEAVKKLKKKAVPDSMALFKLTRVGGNYVHTVYPPALDFLSKPGQGEADGIWEGRHKWRNAPLYEAIKRGEHHPLDVFGLDTNAAYLSAFKTHLPIGALKHDPTGGFDRRKAGIHRVDHFEWPHDHLPSPLGNRIEPGPYLLDEATVRLLIRCHELGLSAPPRILESWTSGASEALLEKFRRVLQQARQTAIETEDTVTEEYVKAMYSRFTSTIGESGKNRELRRPEWVHTIRSQAFASLWLKAWKAHKAGLILVQASGVDELHVAGGDWKTVWEEGRKPTQMKVKRVYTLGETK</sequence>
<accession>A0ABZ1YFX0</accession>
<geneLocation type="plasmid" evidence="3">
    <name>unnamed1</name>
</geneLocation>
<organism evidence="3">
    <name type="scientific">Streptomyces althioticus</name>
    <dbReference type="NCBI Taxonomy" id="83380"/>
    <lineage>
        <taxon>Bacteria</taxon>
        <taxon>Bacillati</taxon>
        <taxon>Actinomycetota</taxon>
        <taxon>Actinomycetes</taxon>
        <taxon>Kitasatosporales</taxon>
        <taxon>Streptomycetaceae</taxon>
        <taxon>Streptomyces</taxon>
        <taxon>Streptomyces althioticus group</taxon>
    </lineage>
</organism>
<evidence type="ECO:0000256" key="1">
    <source>
        <dbReference type="SAM" id="MobiDB-lite"/>
    </source>
</evidence>
<dbReference type="PANTHER" id="PTHR30153:SF2">
    <property type="entry name" value="REPLICATIVE DNA HELICASE"/>
    <property type="match status" value="1"/>
</dbReference>
<feature type="region of interest" description="Disordered" evidence="1">
    <location>
        <begin position="260"/>
        <end position="338"/>
    </location>
</feature>
<feature type="region of interest" description="Disordered" evidence="1">
    <location>
        <begin position="135"/>
        <end position="165"/>
    </location>
</feature>
<feature type="compositionally biased region" description="Low complexity" evidence="1">
    <location>
        <begin position="301"/>
        <end position="330"/>
    </location>
</feature>
<dbReference type="SUPFAM" id="SSF52540">
    <property type="entry name" value="P-loop containing nucleoside triphosphate hydrolases"/>
    <property type="match status" value="1"/>
</dbReference>
<dbReference type="Pfam" id="PF03796">
    <property type="entry name" value="DnaB_C"/>
    <property type="match status" value="1"/>
</dbReference>
<dbReference type="InterPro" id="IPR027417">
    <property type="entry name" value="P-loop_NTPase"/>
</dbReference>
<gene>
    <name evidence="3" type="ORF">OIE82_34630</name>
</gene>
<keyword evidence="3" id="KW-0614">Plasmid</keyword>
<feature type="compositionally biased region" description="Basic and acidic residues" evidence="1">
    <location>
        <begin position="286"/>
        <end position="300"/>
    </location>
</feature>
<evidence type="ECO:0000313" key="3">
    <source>
        <dbReference type="EMBL" id="WUU58314.1"/>
    </source>
</evidence>
<proteinExistence type="predicted"/>
<feature type="compositionally biased region" description="Low complexity" evidence="1">
    <location>
        <begin position="260"/>
        <end position="276"/>
    </location>
</feature>
<evidence type="ECO:0000259" key="2">
    <source>
        <dbReference type="Pfam" id="PF03796"/>
    </source>
</evidence>